<dbReference type="PANTHER" id="PTHR23236">
    <property type="entry name" value="EUKARYOTIC TRANSLATION INITIATION FACTOR 4B/4H"/>
    <property type="match status" value="1"/>
</dbReference>
<dbReference type="InterPro" id="IPR000504">
    <property type="entry name" value="RRM_dom"/>
</dbReference>
<name>A0ABN9W6A3_9DINO</name>
<keyword evidence="1" id="KW-0677">Repeat</keyword>
<dbReference type="Gene3D" id="3.30.70.330">
    <property type="match status" value="1"/>
</dbReference>
<proteinExistence type="predicted"/>
<keyword evidence="2 3" id="KW-0694">RNA-binding</keyword>
<feature type="compositionally biased region" description="Basic and acidic residues" evidence="4">
    <location>
        <begin position="117"/>
        <end position="128"/>
    </location>
</feature>
<dbReference type="EMBL" id="CAUYUJ010018092">
    <property type="protein sequence ID" value="CAK0880575.1"/>
    <property type="molecule type" value="Genomic_DNA"/>
</dbReference>
<evidence type="ECO:0000256" key="2">
    <source>
        <dbReference type="ARBA" id="ARBA00022884"/>
    </source>
</evidence>
<dbReference type="Pfam" id="PF00076">
    <property type="entry name" value="RRM_1"/>
    <property type="match status" value="1"/>
</dbReference>
<dbReference type="InterPro" id="IPR012677">
    <property type="entry name" value="Nucleotide-bd_a/b_plait_sf"/>
</dbReference>
<reference evidence="6" key="1">
    <citation type="submission" date="2023-10" db="EMBL/GenBank/DDBJ databases">
        <authorList>
            <person name="Chen Y."/>
            <person name="Shah S."/>
            <person name="Dougan E. K."/>
            <person name="Thang M."/>
            <person name="Chan C."/>
        </authorList>
    </citation>
    <scope>NUCLEOTIDE SEQUENCE [LARGE SCALE GENOMIC DNA]</scope>
</reference>
<comment type="caution">
    <text evidence="6">The sequence shown here is derived from an EMBL/GenBank/DDBJ whole genome shotgun (WGS) entry which is preliminary data.</text>
</comment>
<evidence type="ECO:0000256" key="3">
    <source>
        <dbReference type="PROSITE-ProRule" id="PRU00176"/>
    </source>
</evidence>
<feature type="compositionally biased region" description="Basic and acidic residues" evidence="4">
    <location>
        <begin position="146"/>
        <end position="157"/>
    </location>
</feature>
<evidence type="ECO:0000256" key="1">
    <source>
        <dbReference type="ARBA" id="ARBA00022737"/>
    </source>
</evidence>
<feature type="compositionally biased region" description="Gly residues" evidence="4">
    <location>
        <begin position="132"/>
        <end position="145"/>
    </location>
</feature>
<feature type="domain" description="RRM" evidence="5">
    <location>
        <begin position="47"/>
        <end position="123"/>
    </location>
</feature>
<keyword evidence="7" id="KW-1185">Reference proteome</keyword>
<organism evidence="6 7">
    <name type="scientific">Prorocentrum cordatum</name>
    <dbReference type="NCBI Taxonomy" id="2364126"/>
    <lineage>
        <taxon>Eukaryota</taxon>
        <taxon>Sar</taxon>
        <taxon>Alveolata</taxon>
        <taxon>Dinophyceae</taxon>
        <taxon>Prorocentrales</taxon>
        <taxon>Prorocentraceae</taxon>
        <taxon>Prorocentrum</taxon>
    </lineage>
</organism>
<evidence type="ECO:0000313" key="7">
    <source>
        <dbReference type="Proteomes" id="UP001189429"/>
    </source>
</evidence>
<evidence type="ECO:0000313" key="6">
    <source>
        <dbReference type="EMBL" id="CAK0880575.1"/>
    </source>
</evidence>
<sequence length="171" mass="18149">MRQSFYSLGPYWEAAGALEALRLDGDEYWGRPLRVELKRDVDARSGAEAFVSGLRPGTSEEAVREFFRGCGEILSARLPKDQDNRSKGVAFITFLSEAALSSALGLSGKLLDGRELTVGKARRMDQPKGAKGSKGGRSKNGGAKGGGKEKGKRDGKGSGKGRGGKGGRSDR</sequence>
<gene>
    <name evidence="6" type="ORF">PCOR1329_LOCUS63674</name>
</gene>
<feature type="compositionally biased region" description="Gly residues" evidence="4">
    <location>
        <begin position="158"/>
        <end position="171"/>
    </location>
</feature>
<dbReference type="SUPFAM" id="SSF54928">
    <property type="entry name" value="RNA-binding domain, RBD"/>
    <property type="match status" value="1"/>
</dbReference>
<dbReference type="CDD" id="cd00590">
    <property type="entry name" value="RRM_SF"/>
    <property type="match status" value="1"/>
</dbReference>
<dbReference type="SMART" id="SM00360">
    <property type="entry name" value="RRM"/>
    <property type="match status" value="1"/>
</dbReference>
<feature type="region of interest" description="Disordered" evidence="4">
    <location>
        <begin position="117"/>
        <end position="171"/>
    </location>
</feature>
<dbReference type="PANTHER" id="PTHR23236:SF119">
    <property type="entry name" value="NUCLEAR RNA-BINDING PROTEIN SART-3"/>
    <property type="match status" value="1"/>
</dbReference>
<accession>A0ABN9W6A3</accession>
<evidence type="ECO:0000256" key="4">
    <source>
        <dbReference type="SAM" id="MobiDB-lite"/>
    </source>
</evidence>
<dbReference type="Proteomes" id="UP001189429">
    <property type="component" value="Unassembled WGS sequence"/>
</dbReference>
<evidence type="ECO:0000259" key="5">
    <source>
        <dbReference type="PROSITE" id="PS50102"/>
    </source>
</evidence>
<protein>
    <recommendedName>
        <fullName evidence="5">RRM domain-containing protein</fullName>
    </recommendedName>
</protein>
<dbReference type="InterPro" id="IPR035979">
    <property type="entry name" value="RBD_domain_sf"/>
</dbReference>
<dbReference type="PROSITE" id="PS50102">
    <property type="entry name" value="RRM"/>
    <property type="match status" value="1"/>
</dbReference>